<comment type="similarity">
    <text evidence="2">Belongs to the amino acid-polyamine-organocation (APC) superfamily. Spore germination protein (SGP) (TC 2.A.3.9) family.</text>
</comment>
<dbReference type="OrthoDB" id="2078716at2"/>
<keyword evidence="6 8" id="KW-1133">Transmembrane helix</keyword>
<evidence type="ECO:0000256" key="2">
    <source>
        <dbReference type="ARBA" id="ARBA00007998"/>
    </source>
</evidence>
<dbReference type="RefSeq" id="WP_147668098.1">
    <property type="nucleotide sequence ID" value="NZ_VDUW01000007.1"/>
</dbReference>
<feature type="transmembrane region" description="Helical" evidence="8">
    <location>
        <begin position="38"/>
        <end position="58"/>
    </location>
</feature>
<feature type="transmembrane region" description="Helical" evidence="8">
    <location>
        <begin position="79"/>
        <end position="106"/>
    </location>
</feature>
<name>A0A5C8NR73_9BACI</name>
<evidence type="ECO:0000256" key="1">
    <source>
        <dbReference type="ARBA" id="ARBA00004141"/>
    </source>
</evidence>
<sequence>MQLEKIGSQQFFVMALLYTVGNAILLIPHPVIKFAKQDAWISSLFALLFGLFLVYIYLKIYSFFPGYTYTQILEHTFGLFFGKLLAIFTLVSFHLLLLIVIIRGFADFIVAHLLNETPVRAIIVLLFITMAYAVKQGMEVIARTAQILVPIAIFFFLFSMIFLLKEGSIENFLPVTVNGWIPIVRGAIPNLGFPFMDVFVLVILFNYVTPREKLGKSLYLGVFIGGMMVVIAIFYSIFVLGVEYSATKIYIPYVLGAQIKIGDFIQRVEVIIASIWIISTFIKICIILLTLVIGTKHVFRTKGYRIFVLPTALLAISLLDVFIADRSYWDIVEKIWPFYASIFTVIIPIVVLLINGVKKVINGKEST</sequence>
<dbReference type="InterPro" id="IPR004761">
    <property type="entry name" value="Spore_GerAB"/>
</dbReference>
<evidence type="ECO:0000256" key="5">
    <source>
        <dbReference type="ARBA" id="ARBA00022692"/>
    </source>
</evidence>
<organism evidence="9 10">
    <name type="scientific">Cerasibacillus terrae</name>
    <dbReference type="NCBI Taxonomy" id="2498845"/>
    <lineage>
        <taxon>Bacteria</taxon>
        <taxon>Bacillati</taxon>
        <taxon>Bacillota</taxon>
        <taxon>Bacilli</taxon>
        <taxon>Bacillales</taxon>
        <taxon>Bacillaceae</taxon>
        <taxon>Cerasibacillus</taxon>
    </lineage>
</organism>
<keyword evidence="4" id="KW-0309">Germination</keyword>
<feature type="transmembrane region" description="Helical" evidence="8">
    <location>
        <begin position="270"/>
        <end position="294"/>
    </location>
</feature>
<evidence type="ECO:0000313" key="9">
    <source>
        <dbReference type="EMBL" id="TXL63646.1"/>
    </source>
</evidence>
<feature type="transmembrane region" description="Helical" evidence="8">
    <location>
        <begin position="306"/>
        <end position="324"/>
    </location>
</feature>
<dbReference type="GO" id="GO:0016020">
    <property type="term" value="C:membrane"/>
    <property type="evidence" value="ECO:0007669"/>
    <property type="project" value="UniProtKB-SubCell"/>
</dbReference>
<protein>
    <submittedName>
        <fullName evidence="9">Uncharacterized protein</fullName>
    </submittedName>
</protein>
<feature type="transmembrane region" description="Helical" evidence="8">
    <location>
        <begin position="184"/>
        <end position="205"/>
    </location>
</feature>
<dbReference type="Proteomes" id="UP000321574">
    <property type="component" value="Unassembled WGS sequence"/>
</dbReference>
<reference evidence="9 10" key="1">
    <citation type="submission" date="2019-06" db="EMBL/GenBank/DDBJ databases">
        <title>Cerasibacillus sp. nov., isolated from maize field.</title>
        <authorList>
            <person name="Lin S.-Y."/>
            <person name="Tsai C.-F."/>
            <person name="Young C.-C."/>
        </authorList>
    </citation>
    <scope>NUCLEOTIDE SEQUENCE [LARGE SCALE GENOMIC DNA]</scope>
    <source>
        <strain evidence="9 10">CC-CFT480</strain>
    </source>
</reference>
<evidence type="ECO:0000313" key="10">
    <source>
        <dbReference type="Proteomes" id="UP000321574"/>
    </source>
</evidence>
<feature type="transmembrane region" description="Helical" evidence="8">
    <location>
        <begin position="12"/>
        <end position="32"/>
    </location>
</feature>
<evidence type="ECO:0000256" key="4">
    <source>
        <dbReference type="ARBA" id="ARBA00022544"/>
    </source>
</evidence>
<feature type="transmembrane region" description="Helical" evidence="8">
    <location>
        <begin position="118"/>
        <end position="135"/>
    </location>
</feature>
<evidence type="ECO:0000256" key="3">
    <source>
        <dbReference type="ARBA" id="ARBA00022448"/>
    </source>
</evidence>
<comment type="subcellular location">
    <subcellularLocation>
        <location evidence="1">Membrane</location>
        <topology evidence="1">Multi-pass membrane protein</topology>
    </subcellularLocation>
</comment>
<dbReference type="PANTHER" id="PTHR34975:SF2">
    <property type="entry name" value="SPORE GERMINATION PROTEIN A2"/>
    <property type="match status" value="1"/>
</dbReference>
<keyword evidence="3" id="KW-0813">Transport</keyword>
<evidence type="ECO:0000256" key="8">
    <source>
        <dbReference type="SAM" id="Phobius"/>
    </source>
</evidence>
<keyword evidence="10" id="KW-1185">Reference proteome</keyword>
<dbReference type="NCBIfam" id="TIGR00912">
    <property type="entry name" value="2A0309"/>
    <property type="match status" value="1"/>
</dbReference>
<feature type="transmembrane region" description="Helical" evidence="8">
    <location>
        <begin position="336"/>
        <end position="357"/>
    </location>
</feature>
<dbReference type="GO" id="GO:0009847">
    <property type="term" value="P:spore germination"/>
    <property type="evidence" value="ECO:0007669"/>
    <property type="project" value="InterPro"/>
</dbReference>
<feature type="transmembrane region" description="Helical" evidence="8">
    <location>
        <begin position="147"/>
        <end position="164"/>
    </location>
</feature>
<accession>A0A5C8NR73</accession>
<evidence type="ECO:0000256" key="7">
    <source>
        <dbReference type="ARBA" id="ARBA00023136"/>
    </source>
</evidence>
<feature type="transmembrane region" description="Helical" evidence="8">
    <location>
        <begin position="217"/>
        <end position="238"/>
    </location>
</feature>
<dbReference type="PANTHER" id="PTHR34975">
    <property type="entry name" value="SPORE GERMINATION PROTEIN A2"/>
    <property type="match status" value="1"/>
</dbReference>
<dbReference type="EMBL" id="VDUW01000007">
    <property type="protein sequence ID" value="TXL63646.1"/>
    <property type="molecule type" value="Genomic_DNA"/>
</dbReference>
<keyword evidence="5 8" id="KW-0812">Transmembrane</keyword>
<comment type="caution">
    <text evidence="9">The sequence shown here is derived from an EMBL/GenBank/DDBJ whole genome shotgun (WGS) entry which is preliminary data.</text>
</comment>
<dbReference type="Pfam" id="PF03845">
    <property type="entry name" value="Spore_permease"/>
    <property type="match status" value="1"/>
</dbReference>
<keyword evidence="7 8" id="KW-0472">Membrane</keyword>
<gene>
    <name evidence="9" type="ORF">FHP05_10720</name>
</gene>
<evidence type="ECO:0000256" key="6">
    <source>
        <dbReference type="ARBA" id="ARBA00022989"/>
    </source>
</evidence>
<dbReference type="AlphaFoldDB" id="A0A5C8NR73"/>
<proteinExistence type="inferred from homology"/>